<name>A0A561UCY0_9ACTN</name>
<reference evidence="9 10" key="1">
    <citation type="submission" date="2019-06" db="EMBL/GenBank/DDBJ databases">
        <title>Sequencing the genomes of 1000 actinobacteria strains.</title>
        <authorList>
            <person name="Klenk H.-P."/>
        </authorList>
    </citation>
    <scope>NUCLEOTIDE SEQUENCE [LARGE SCALE GENOMIC DNA]</scope>
    <source>
        <strain evidence="9 10">DSM 44826</strain>
    </source>
</reference>
<comment type="similarity">
    <text evidence="2 8">Belongs to the 4-toluene sulfonate uptake permease (TSUP) (TC 2.A.102) family.</text>
</comment>
<dbReference type="EMBL" id="VIWT01000001">
    <property type="protein sequence ID" value="TWF97210.1"/>
    <property type="molecule type" value="Genomic_DNA"/>
</dbReference>
<dbReference type="AlphaFoldDB" id="A0A561UCY0"/>
<feature type="transmembrane region" description="Helical" evidence="8">
    <location>
        <begin position="232"/>
        <end position="251"/>
    </location>
</feature>
<feature type="transmembrane region" description="Helical" evidence="8">
    <location>
        <begin position="141"/>
        <end position="168"/>
    </location>
</feature>
<evidence type="ECO:0000256" key="3">
    <source>
        <dbReference type="ARBA" id="ARBA00022448"/>
    </source>
</evidence>
<feature type="transmembrane region" description="Helical" evidence="8">
    <location>
        <begin position="7"/>
        <end position="31"/>
    </location>
</feature>
<feature type="transmembrane region" description="Helical" evidence="8">
    <location>
        <begin position="74"/>
        <end position="92"/>
    </location>
</feature>
<dbReference type="Proteomes" id="UP000317940">
    <property type="component" value="Unassembled WGS sequence"/>
</dbReference>
<keyword evidence="3" id="KW-0813">Transport</keyword>
<gene>
    <name evidence="9" type="ORF">FHX73_11990</name>
</gene>
<evidence type="ECO:0000256" key="5">
    <source>
        <dbReference type="ARBA" id="ARBA00022692"/>
    </source>
</evidence>
<keyword evidence="10" id="KW-1185">Reference proteome</keyword>
<accession>A0A561UCY0</accession>
<sequence length="252" mass="25521">MTPWEALAVLAAGAGAGTINVIVGSGTLITFPVLLALGVPPVTANVSNTLGLVPGSVSGAIGYRRELADQRGRLVRLGLASLAGGLIGAVLLTRLPSSAFTAIVPVLILLALVLVVIQPRVARAVAARGGRTSHPDGSPLLVAGVFLTGIYGGYFGAAQGVLLLALMGMLLRDDLQRMNAVKNVLALLVNGVAAVFFMFTTHIDWLVALLIAIGSAGGGLLGAKIGRRLPPVALRGLIVLVGLVAVVKLLAA</sequence>
<keyword evidence="6 8" id="KW-1133">Transmembrane helix</keyword>
<evidence type="ECO:0000256" key="1">
    <source>
        <dbReference type="ARBA" id="ARBA00004651"/>
    </source>
</evidence>
<dbReference type="OrthoDB" id="3782574at2"/>
<dbReference type="Pfam" id="PF01925">
    <property type="entry name" value="TauE"/>
    <property type="match status" value="1"/>
</dbReference>
<evidence type="ECO:0000256" key="8">
    <source>
        <dbReference type="RuleBase" id="RU363041"/>
    </source>
</evidence>
<dbReference type="RefSeq" id="WP_145903544.1">
    <property type="nucleotide sequence ID" value="NZ_BAAAMZ010000037.1"/>
</dbReference>
<comment type="subcellular location">
    <subcellularLocation>
        <location evidence="1 8">Cell membrane</location>
        <topology evidence="1 8">Multi-pass membrane protein</topology>
    </subcellularLocation>
</comment>
<dbReference type="InterPro" id="IPR002781">
    <property type="entry name" value="TM_pro_TauE-like"/>
</dbReference>
<feature type="transmembrane region" description="Helical" evidence="8">
    <location>
        <begin position="180"/>
        <end position="199"/>
    </location>
</feature>
<protein>
    <recommendedName>
        <fullName evidence="8">Probable membrane transporter protein</fullName>
    </recommendedName>
</protein>
<evidence type="ECO:0000256" key="2">
    <source>
        <dbReference type="ARBA" id="ARBA00009142"/>
    </source>
</evidence>
<evidence type="ECO:0000313" key="9">
    <source>
        <dbReference type="EMBL" id="TWF97210.1"/>
    </source>
</evidence>
<keyword evidence="4 8" id="KW-1003">Cell membrane</keyword>
<keyword evidence="5 8" id="KW-0812">Transmembrane</keyword>
<evidence type="ECO:0000256" key="7">
    <source>
        <dbReference type="ARBA" id="ARBA00023136"/>
    </source>
</evidence>
<evidence type="ECO:0000256" key="4">
    <source>
        <dbReference type="ARBA" id="ARBA00022475"/>
    </source>
</evidence>
<dbReference type="GO" id="GO:0005886">
    <property type="term" value="C:plasma membrane"/>
    <property type="evidence" value="ECO:0007669"/>
    <property type="project" value="UniProtKB-SubCell"/>
</dbReference>
<proteinExistence type="inferred from homology"/>
<evidence type="ECO:0000313" key="10">
    <source>
        <dbReference type="Proteomes" id="UP000317940"/>
    </source>
</evidence>
<organism evidence="9 10">
    <name type="scientific">Kitasatospora viridis</name>
    <dbReference type="NCBI Taxonomy" id="281105"/>
    <lineage>
        <taxon>Bacteria</taxon>
        <taxon>Bacillati</taxon>
        <taxon>Actinomycetota</taxon>
        <taxon>Actinomycetes</taxon>
        <taxon>Kitasatosporales</taxon>
        <taxon>Streptomycetaceae</taxon>
        <taxon>Kitasatospora</taxon>
    </lineage>
</organism>
<dbReference type="InterPro" id="IPR052017">
    <property type="entry name" value="TSUP"/>
</dbReference>
<dbReference type="PANTHER" id="PTHR30269">
    <property type="entry name" value="TRANSMEMBRANE PROTEIN YFCA"/>
    <property type="match status" value="1"/>
</dbReference>
<keyword evidence="7 8" id="KW-0472">Membrane</keyword>
<comment type="caution">
    <text evidence="9">The sequence shown here is derived from an EMBL/GenBank/DDBJ whole genome shotgun (WGS) entry which is preliminary data.</text>
</comment>
<dbReference type="PANTHER" id="PTHR30269:SF0">
    <property type="entry name" value="MEMBRANE TRANSPORTER PROTEIN YFCA-RELATED"/>
    <property type="match status" value="1"/>
</dbReference>
<evidence type="ECO:0000256" key="6">
    <source>
        <dbReference type="ARBA" id="ARBA00022989"/>
    </source>
</evidence>
<feature type="transmembrane region" description="Helical" evidence="8">
    <location>
        <begin position="205"/>
        <end position="225"/>
    </location>
</feature>
<feature type="transmembrane region" description="Helical" evidence="8">
    <location>
        <begin position="99"/>
        <end position="121"/>
    </location>
</feature>